<organism evidence="1">
    <name type="scientific">Rhizophora mucronata</name>
    <name type="common">Asiatic mangrove</name>
    <dbReference type="NCBI Taxonomy" id="61149"/>
    <lineage>
        <taxon>Eukaryota</taxon>
        <taxon>Viridiplantae</taxon>
        <taxon>Streptophyta</taxon>
        <taxon>Embryophyta</taxon>
        <taxon>Tracheophyta</taxon>
        <taxon>Spermatophyta</taxon>
        <taxon>Magnoliopsida</taxon>
        <taxon>eudicotyledons</taxon>
        <taxon>Gunneridae</taxon>
        <taxon>Pentapetalae</taxon>
        <taxon>rosids</taxon>
        <taxon>fabids</taxon>
        <taxon>Malpighiales</taxon>
        <taxon>Rhizophoraceae</taxon>
        <taxon>Rhizophora</taxon>
    </lineage>
</organism>
<dbReference type="AlphaFoldDB" id="A0A2P2PT67"/>
<sequence>MEICQCLCVVSISGCLTSNLSILLLLQHCFPSYLSQK</sequence>
<proteinExistence type="predicted"/>
<name>A0A2P2PT67_RHIMU</name>
<protein>
    <submittedName>
        <fullName evidence="1">Uncharacterized protein</fullName>
    </submittedName>
</protein>
<dbReference type="EMBL" id="GGEC01077457">
    <property type="protein sequence ID" value="MBX57941.1"/>
    <property type="molecule type" value="Transcribed_RNA"/>
</dbReference>
<reference evidence="1" key="1">
    <citation type="submission" date="2018-02" db="EMBL/GenBank/DDBJ databases">
        <title>Rhizophora mucronata_Transcriptome.</title>
        <authorList>
            <person name="Meera S.P."/>
            <person name="Sreeshan A."/>
            <person name="Augustine A."/>
        </authorList>
    </citation>
    <scope>NUCLEOTIDE SEQUENCE</scope>
    <source>
        <tissue evidence="1">Leaf</tissue>
    </source>
</reference>
<evidence type="ECO:0000313" key="1">
    <source>
        <dbReference type="EMBL" id="MBX57941.1"/>
    </source>
</evidence>
<accession>A0A2P2PT67</accession>